<dbReference type="Proteomes" id="UP000836841">
    <property type="component" value="Chromosome 6"/>
</dbReference>
<keyword evidence="10" id="KW-1185">Reference proteome</keyword>
<feature type="domain" description="Enhancer of polycomb-like N-terminal" evidence="8">
    <location>
        <begin position="513"/>
        <end position="601"/>
    </location>
</feature>
<accession>A0AAU9SWB8</accession>
<evidence type="ECO:0000256" key="6">
    <source>
        <dbReference type="RuleBase" id="RU361124"/>
    </source>
</evidence>
<feature type="region of interest" description="Disordered" evidence="7">
    <location>
        <begin position="677"/>
        <end position="701"/>
    </location>
</feature>
<dbReference type="Pfam" id="PF10513">
    <property type="entry name" value="EPL1"/>
    <property type="match status" value="1"/>
</dbReference>
<keyword evidence="3 6" id="KW-0805">Transcription regulation</keyword>
<name>A0AAU9SWB8_THLAR</name>
<dbReference type="AlphaFoldDB" id="A0AAU9SWB8"/>
<gene>
    <name evidence="9" type="ORF">TAV2_LOCUS19358</name>
</gene>
<dbReference type="GO" id="GO:0005634">
    <property type="term" value="C:nucleus"/>
    <property type="evidence" value="ECO:0007669"/>
    <property type="project" value="UniProtKB-SubCell"/>
</dbReference>
<feature type="compositionally biased region" description="Polar residues" evidence="7">
    <location>
        <begin position="677"/>
        <end position="689"/>
    </location>
</feature>
<comment type="subcellular location">
    <subcellularLocation>
        <location evidence="1 6">Nucleus</location>
    </subcellularLocation>
</comment>
<feature type="compositionally biased region" description="Basic and acidic residues" evidence="7">
    <location>
        <begin position="84"/>
        <end position="108"/>
    </location>
</feature>
<dbReference type="GO" id="GO:0035267">
    <property type="term" value="C:NuA4 histone acetyltransferase complex"/>
    <property type="evidence" value="ECO:0007669"/>
    <property type="project" value="InterPro"/>
</dbReference>
<evidence type="ECO:0000313" key="9">
    <source>
        <dbReference type="EMBL" id="CAH2074146.1"/>
    </source>
</evidence>
<evidence type="ECO:0000259" key="8">
    <source>
        <dbReference type="Pfam" id="PF10513"/>
    </source>
</evidence>
<evidence type="ECO:0000256" key="7">
    <source>
        <dbReference type="SAM" id="MobiDB-lite"/>
    </source>
</evidence>
<reference evidence="9 10" key="1">
    <citation type="submission" date="2022-03" db="EMBL/GenBank/DDBJ databases">
        <authorList>
            <person name="Nunn A."/>
            <person name="Chopra R."/>
            <person name="Nunn A."/>
            <person name="Contreras Garrido A."/>
        </authorList>
    </citation>
    <scope>NUCLEOTIDE SEQUENCE [LARGE SCALE GENOMIC DNA]</scope>
</reference>
<evidence type="ECO:0000256" key="4">
    <source>
        <dbReference type="ARBA" id="ARBA00023163"/>
    </source>
</evidence>
<dbReference type="PANTHER" id="PTHR14898">
    <property type="entry name" value="ENHANCER OF POLYCOMB"/>
    <property type="match status" value="1"/>
</dbReference>
<evidence type="ECO:0000256" key="5">
    <source>
        <dbReference type="ARBA" id="ARBA00023242"/>
    </source>
</evidence>
<feature type="compositionally biased region" description="Polar residues" evidence="7">
    <location>
        <begin position="57"/>
        <end position="74"/>
    </location>
</feature>
<protein>
    <recommendedName>
        <fullName evidence="6">Enhancer of polycomb-like protein</fullName>
    </recommendedName>
</protein>
<dbReference type="EMBL" id="OU466862">
    <property type="protein sequence ID" value="CAH2074146.1"/>
    <property type="molecule type" value="Genomic_DNA"/>
</dbReference>
<evidence type="ECO:0000256" key="1">
    <source>
        <dbReference type="ARBA" id="ARBA00004123"/>
    </source>
</evidence>
<dbReference type="GO" id="GO:0006357">
    <property type="term" value="P:regulation of transcription by RNA polymerase II"/>
    <property type="evidence" value="ECO:0007669"/>
    <property type="project" value="InterPro"/>
</dbReference>
<dbReference type="InterPro" id="IPR024943">
    <property type="entry name" value="Enhancer_polycomb"/>
</dbReference>
<feature type="region of interest" description="Disordered" evidence="7">
    <location>
        <begin position="53"/>
        <end position="108"/>
    </location>
</feature>
<proteinExistence type="inferred from homology"/>
<organism evidence="9 10">
    <name type="scientific">Thlaspi arvense</name>
    <name type="common">Field penny-cress</name>
    <dbReference type="NCBI Taxonomy" id="13288"/>
    <lineage>
        <taxon>Eukaryota</taxon>
        <taxon>Viridiplantae</taxon>
        <taxon>Streptophyta</taxon>
        <taxon>Embryophyta</taxon>
        <taxon>Tracheophyta</taxon>
        <taxon>Spermatophyta</taxon>
        <taxon>Magnoliopsida</taxon>
        <taxon>eudicotyledons</taxon>
        <taxon>Gunneridae</taxon>
        <taxon>Pentapetalae</taxon>
        <taxon>rosids</taxon>
        <taxon>malvids</taxon>
        <taxon>Brassicales</taxon>
        <taxon>Brassicaceae</taxon>
        <taxon>Thlaspideae</taxon>
        <taxon>Thlaspi</taxon>
    </lineage>
</organism>
<evidence type="ECO:0000256" key="2">
    <source>
        <dbReference type="ARBA" id="ARBA00008035"/>
    </source>
</evidence>
<comment type="similarity">
    <text evidence="2 6">Belongs to the enhancer of polycomb family.</text>
</comment>
<dbReference type="InterPro" id="IPR019542">
    <property type="entry name" value="Enhancer_polycomb-like_N"/>
</dbReference>
<keyword evidence="5 6" id="KW-0539">Nucleus</keyword>
<keyword evidence="4 6" id="KW-0804">Transcription</keyword>
<evidence type="ECO:0000256" key="3">
    <source>
        <dbReference type="ARBA" id="ARBA00023015"/>
    </source>
</evidence>
<evidence type="ECO:0000313" key="10">
    <source>
        <dbReference type="Proteomes" id="UP000836841"/>
    </source>
</evidence>
<sequence>MPSVGMRRTTRVFGVVKAADGARVLRSGRRIWPNVDEPKVRRAHDVMDRDWNCLLKNPSNKGKGNKVSGRSNGAGSKPCSPRETSSEKRHKEEDFPVDKRRDVTTEAVGDEKTVDKMFGIVYSRKRKRLSDQSSDRSEEPPRSLKFYCRRRKPSDRVSPRRLYGPVITLTVDASCEDCWLSTVFGLVKRYMRRGHLRLSSLASFFLSQPIKDVFADHGVRFLAEPPLSSRGVCKFFGTMNCLPLLSADFTALPRCFMDMHFTLFLRVAPRSFAFVKKSLYLLNNQVEESDSESELVLSEPCNPRNGGVVGLHPSVRASKLTGGNAQNRGNLGFHTIQKRRSSLRRRRARNLSHSVHKLTNGTSLSELSGSWKNRTVAVSSRKLRSSVLNNSSPVSNGISIIPKPKTKEELDSLSCSANILVIGSDRCAREEGFSAMLEFSSSNEWFVVIKKDGVVRYSHKARKNMRPCSCNRFTHSIVWLGDNDWKLEFCDRQDWLGFKEMYNECYERNILEQNAKVIPIPGVREVCGYAEDIAVIPSFSMPVAYISVKEDEISRAMARSLAIYDMDSEDEEWLARQNEEDEQSQRLEQDTFELMIDGFEKCYFQSPADDLLDEKAATVASLSYLGRQEVVEAVHDYWARKRKQRKAPLLRVFQGHQAKKTPLLFKPVFRKRRSFKRQGSQLQGKSKQPSHGAVKAAEQEASEEQNVFLRVEEAKASADAAMEIAIAKRKRAQVLAENADLAVYKAIVALRIAEAMKVAESSDAATSLFLN</sequence>